<dbReference type="Pfam" id="PF14042">
    <property type="entry name" value="DUF4247"/>
    <property type="match status" value="1"/>
</dbReference>
<reference evidence="3 4" key="1">
    <citation type="submission" date="2018-03" db="EMBL/GenBank/DDBJ databases">
        <title>Genomic Encyclopedia of Archaeal and Bacterial Type Strains, Phase II (KMG-II): from individual species to whole genera.</title>
        <authorList>
            <person name="Goeker M."/>
        </authorList>
    </citation>
    <scope>NUCLEOTIDE SEQUENCE [LARGE SCALE GENOMIC DNA]</scope>
    <source>
        <strain evidence="3 4">DSM 45211</strain>
    </source>
</reference>
<dbReference type="InterPro" id="IPR025341">
    <property type="entry name" value="DUF4247"/>
</dbReference>
<evidence type="ECO:0000313" key="3">
    <source>
        <dbReference type="EMBL" id="PSL08336.1"/>
    </source>
</evidence>
<keyword evidence="2" id="KW-0732">Signal</keyword>
<dbReference type="OrthoDB" id="5193429at2"/>
<feature type="region of interest" description="Disordered" evidence="1">
    <location>
        <begin position="44"/>
        <end position="76"/>
    </location>
</feature>
<keyword evidence="4" id="KW-1185">Reference proteome</keyword>
<feature type="chain" id="PRO_5015164410" evidence="2">
    <location>
        <begin position="24"/>
        <end position="140"/>
    </location>
</feature>
<dbReference type="RefSeq" id="WP_106535405.1">
    <property type="nucleotide sequence ID" value="NZ_ML142897.1"/>
</dbReference>
<sequence length="140" mass="14892">MRGTGARALVAAVTALVTLTACSSTEEQVRNFVDENYERVSESGEYAAYRSSESVDDVADDIESAATPGRQHEDETGEYLGYEEVMVHVEEEPSGSGSTIEVTDASDGYDRWGVAIIPVWGTFGGSYRNAFSGGGSGFGK</sequence>
<accession>A0A2P8EFU3</accession>
<evidence type="ECO:0000313" key="4">
    <source>
        <dbReference type="Proteomes" id="UP000243528"/>
    </source>
</evidence>
<protein>
    <submittedName>
        <fullName evidence="3">Uncharacterized protein DUF4247</fullName>
    </submittedName>
</protein>
<proteinExistence type="predicted"/>
<organism evidence="3 4">
    <name type="scientific">Haloactinopolyspora alba</name>
    <dbReference type="NCBI Taxonomy" id="648780"/>
    <lineage>
        <taxon>Bacteria</taxon>
        <taxon>Bacillati</taxon>
        <taxon>Actinomycetota</taxon>
        <taxon>Actinomycetes</taxon>
        <taxon>Jiangellales</taxon>
        <taxon>Jiangellaceae</taxon>
        <taxon>Haloactinopolyspora</taxon>
    </lineage>
</organism>
<dbReference type="PROSITE" id="PS51257">
    <property type="entry name" value="PROKAR_LIPOPROTEIN"/>
    <property type="match status" value="1"/>
</dbReference>
<feature type="compositionally biased region" description="Acidic residues" evidence="1">
    <location>
        <begin position="54"/>
        <end position="63"/>
    </location>
</feature>
<dbReference type="Proteomes" id="UP000243528">
    <property type="component" value="Unassembled WGS sequence"/>
</dbReference>
<evidence type="ECO:0000256" key="2">
    <source>
        <dbReference type="SAM" id="SignalP"/>
    </source>
</evidence>
<name>A0A2P8EFU3_9ACTN</name>
<evidence type="ECO:0000256" key="1">
    <source>
        <dbReference type="SAM" id="MobiDB-lite"/>
    </source>
</evidence>
<feature type="signal peptide" evidence="2">
    <location>
        <begin position="1"/>
        <end position="23"/>
    </location>
</feature>
<gene>
    <name evidence="3" type="ORF">CLV30_101307</name>
</gene>
<dbReference type="AlphaFoldDB" id="A0A2P8EFU3"/>
<dbReference type="EMBL" id="PYGE01000001">
    <property type="protein sequence ID" value="PSL08336.1"/>
    <property type="molecule type" value="Genomic_DNA"/>
</dbReference>
<comment type="caution">
    <text evidence="3">The sequence shown here is derived from an EMBL/GenBank/DDBJ whole genome shotgun (WGS) entry which is preliminary data.</text>
</comment>